<keyword evidence="2" id="KW-0472">Membrane</keyword>
<evidence type="ECO:0000256" key="2">
    <source>
        <dbReference type="SAM" id="Phobius"/>
    </source>
</evidence>
<gene>
    <name evidence="3" type="ORF">PGLA2088_LOCUS47509</name>
</gene>
<name>A0A813LTR4_POLGL</name>
<reference evidence="3" key="1">
    <citation type="submission" date="2021-02" db="EMBL/GenBank/DDBJ databases">
        <authorList>
            <person name="Dougan E. K."/>
            <person name="Rhodes N."/>
            <person name="Thang M."/>
            <person name="Chan C."/>
        </authorList>
    </citation>
    <scope>NUCLEOTIDE SEQUENCE</scope>
</reference>
<comment type="caution">
    <text evidence="3">The sequence shown here is derived from an EMBL/GenBank/DDBJ whole genome shotgun (WGS) entry which is preliminary data.</text>
</comment>
<feature type="region of interest" description="Disordered" evidence="1">
    <location>
        <begin position="83"/>
        <end position="109"/>
    </location>
</feature>
<evidence type="ECO:0000313" key="4">
    <source>
        <dbReference type="Proteomes" id="UP000626109"/>
    </source>
</evidence>
<proteinExistence type="predicted"/>
<sequence length="109" mass="11819">MASHTQGLHKSSRTCLALNRDQAAITQSVVSQALLAHMRHLAAALTLILVHVPLIALYSLAPRRRPGMTYHLPGSLTKRPTASLQLPSCPQGQRPTNRLAIPSTATHPY</sequence>
<keyword evidence="2" id="KW-0812">Transmembrane</keyword>
<dbReference type="AlphaFoldDB" id="A0A813LTR4"/>
<dbReference type="Proteomes" id="UP000626109">
    <property type="component" value="Unassembled WGS sequence"/>
</dbReference>
<evidence type="ECO:0000256" key="1">
    <source>
        <dbReference type="SAM" id="MobiDB-lite"/>
    </source>
</evidence>
<keyword evidence="2" id="KW-1133">Transmembrane helix</keyword>
<protein>
    <submittedName>
        <fullName evidence="3">Uncharacterized protein</fullName>
    </submittedName>
</protein>
<dbReference type="EMBL" id="CAJNNW010036482">
    <property type="protein sequence ID" value="CAE8734829.1"/>
    <property type="molecule type" value="Genomic_DNA"/>
</dbReference>
<feature type="compositionally biased region" description="Polar residues" evidence="1">
    <location>
        <begin position="83"/>
        <end position="96"/>
    </location>
</feature>
<accession>A0A813LTR4</accession>
<evidence type="ECO:0000313" key="3">
    <source>
        <dbReference type="EMBL" id="CAE8734829.1"/>
    </source>
</evidence>
<feature type="transmembrane region" description="Helical" evidence="2">
    <location>
        <begin position="41"/>
        <end position="61"/>
    </location>
</feature>
<organism evidence="3 4">
    <name type="scientific">Polarella glacialis</name>
    <name type="common">Dinoflagellate</name>
    <dbReference type="NCBI Taxonomy" id="89957"/>
    <lineage>
        <taxon>Eukaryota</taxon>
        <taxon>Sar</taxon>
        <taxon>Alveolata</taxon>
        <taxon>Dinophyceae</taxon>
        <taxon>Suessiales</taxon>
        <taxon>Suessiaceae</taxon>
        <taxon>Polarella</taxon>
    </lineage>
</organism>